<keyword evidence="6" id="KW-1185">Reference proteome</keyword>
<evidence type="ECO:0000259" key="4">
    <source>
        <dbReference type="PROSITE" id="PS51123"/>
    </source>
</evidence>
<dbReference type="InterPro" id="IPR036737">
    <property type="entry name" value="OmpA-like_sf"/>
</dbReference>
<evidence type="ECO:0000256" key="3">
    <source>
        <dbReference type="SAM" id="SignalP"/>
    </source>
</evidence>
<accession>A0AAP2DNT2</accession>
<reference evidence="5 6" key="1">
    <citation type="submission" date="2021-05" db="EMBL/GenBank/DDBJ databases">
        <title>A Polyphasic approach of four new species of the genus Ohtaekwangia: Ohtaekwangia histidinii sp. nov., Ohtaekwangia cretensis sp. nov., Ohtaekwangia indiensis sp. nov., Ohtaekwangia reichenbachii sp. nov. from diverse environment.</title>
        <authorList>
            <person name="Octaviana S."/>
        </authorList>
    </citation>
    <scope>NUCLEOTIDE SEQUENCE [LARGE SCALE GENOMIC DNA]</scope>
    <source>
        <strain evidence="5 6">PWU4</strain>
    </source>
</reference>
<dbReference type="AlphaFoldDB" id="A0AAP2DNT2"/>
<feature type="chain" id="PRO_5043039517" evidence="3">
    <location>
        <begin position="23"/>
        <end position="417"/>
    </location>
</feature>
<feature type="region of interest" description="Disordered" evidence="2">
    <location>
        <begin position="116"/>
        <end position="145"/>
    </location>
</feature>
<dbReference type="Pfam" id="PF00691">
    <property type="entry name" value="OmpA"/>
    <property type="match status" value="1"/>
</dbReference>
<feature type="signal peptide" evidence="3">
    <location>
        <begin position="1"/>
        <end position="22"/>
    </location>
</feature>
<dbReference type="InterPro" id="IPR006665">
    <property type="entry name" value="OmpA-like"/>
</dbReference>
<dbReference type="InterPro" id="IPR050330">
    <property type="entry name" value="Bact_OuterMem_StrucFunc"/>
</dbReference>
<evidence type="ECO:0000313" key="6">
    <source>
        <dbReference type="Proteomes" id="UP001319200"/>
    </source>
</evidence>
<dbReference type="SUPFAM" id="SSF103088">
    <property type="entry name" value="OmpA-like"/>
    <property type="match status" value="1"/>
</dbReference>
<sequence>MKTCTYALGLLISVCLSFTTQAQHATELAPGYYIVVSAYAPAHENIARSYATILQQKGFQADYGFNSSRNYFFVYLRYFTDLKESLREMQKTRKQSEFAGAWVRVVSGNITAANAKQETQQAPQATVSASEPDGKATETASLNQSDIAAQSPAPVTFVSLQVDETEVTDNPEIKQYAQMTLGNTEVFLSLYDAANNRIVDGVVKVMDADRKRLIKEVRGNEYLLLPDPKNKSGRLTLICESIGYRRIEQELNYPLPLADTVKDYVDLMGTTIVMNFNLTRYRAGDVTTLSGVSFYNNAALMLPESKPDLDLLLQMMRENPRCRIRLHGHANGNYHGRIITLGANKNFFSLEGGKEGTGSAKDLSESRADVVKEYLQSHGIDAARMEVKAWGGKKPLYNENSANAKKNLRVEVEVLSE</sequence>
<comment type="caution">
    <text evidence="5">The sequence shown here is derived from an EMBL/GenBank/DDBJ whole genome shotgun (WGS) entry which is preliminary data.</text>
</comment>
<evidence type="ECO:0000256" key="1">
    <source>
        <dbReference type="PROSITE-ProRule" id="PRU00473"/>
    </source>
</evidence>
<dbReference type="Gene3D" id="3.30.1330.60">
    <property type="entry name" value="OmpA-like domain"/>
    <property type="match status" value="1"/>
</dbReference>
<dbReference type="GO" id="GO:0016020">
    <property type="term" value="C:membrane"/>
    <property type="evidence" value="ECO:0007669"/>
    <property type="project" value="UniProtKB-UniRule"/>
</dbReference>
<dbReference type="CDD" id="cd07185">
    <property type="entry name" value="OmpA_C-like"/>
    <property type="match status" value="1"/>
</dbReference>
<dbReference type="PANTHER" id="PTHR30329">
    <property type="entry name" value="STATOR ELEMENT OF FLAGELLAR MOTOR COMPLEX"/>
    <property type="match status" value="1"/>
</dbReference>
<dbReference type="Proteomes" id="UP001319200">
    <property type="component" value="Unassembled WGS sequence"/>
</dbReference>
<dbReference type="RefSeq" id="WP_254164698.1">
    <property type="nucleotide sequence ID" value="NZ_JAHESF010000015.1"/>
</dbReference>
<dbReference type="PANTHER" id="PTHR30329:SF21">
    <property type="entry name" value="LIPOPROTEIN YIAD-RELATED"/>
    <property type="match status" value="1"/>
</dbReference>
<organism evidence="5 6">
    <name type="scientific">Chryseosolibacter histidini</name>
    <dbReference type="NCBI Taxonomy" id="2782349"/>
    <lineage>
        <taxon>Bacteria</taxon>
        <taxon>Pseudomonadati</taxon>
        <taxon>Bacteroidota</taxon>
        <taxon>Cytophagia</taxon>
        <taxon>Cytophagales</taxon>
        <taxon>Chryseotaleaceae</taxon>
        <taxon>Chryseosolibacter</taxon>
    </lineage>
</organism>
<proteinExistence type="predicted"/>
<gene>
    <name evidence="5" type="ORF">KK083_16495</name>
</gene>
<keyword evidence="1" id="KW-0472">Membrane</keyword>
<feature type="domain" description="OmpA-like" evidence="4">
    <location>
        <begin position="281"/>
        <end position="417"/>
    </location>
</feature>
<dbReference type="EMBL" id="JAHESF010000015">
    <property type="protein sequence ID" value="MBT1698492.1"/>
    <property type="molecule type" value="Genomic_DNA"/>
</dbReference>
<evidence type="ECO:0000313" key="5">
    <source>
        <dbReference type="EMBL" id="MBT1698492.1"/>
    </source>
</evidence>
<name>A0AAP2DNT2_9BACT</name>
<feature type="compositionally biased region" description="Polar residues" evidence="2">
    <location>
        <begin position="116"/>
        <end position="129"/>
    </location>
</feature>
<dbReference type="PROSITE" id="PS51123">
    <property type="entry name" value="OMPA_2"/>
    <property type="match status" value="1"/>
</dbReference>
<protein>
    <submittedName>
        <fullName evidence="5">OmpA family protein</fullName>
    </submittedName>
</protein>
<keyword evidence="3" id="KW-0732">Signal</keyword>
<evidence type="ECO:0000256" key="2">
    <source>
        <dbReference type="SAM" id="MobiDB-lite"/>
    </source>
</evidence>